<reference evidence="2 3" key="1">
    <citation type="journal article" date="2014" name="Genome Announc.">
        <title>Draft Genome Sequence of Lysobacter capsici AZ78, a Bacterium Antagonistic to Plant-Pathogenic Oomycetes.</title>
        <authorList>
            <person name="Puopolo G."/>
            <person name="Sonego P."/>
            <person name="Engelen K."/>
            <person name="Pertot I."/>
        </authorList>
    </citation>
    <scope>NUCLEOTIDE SEQUENCE [LARGE SCALE GENOMIC DNA]</scope>
    <source>
        <strain evidence="2 3">AZ78</strain>
    </source>
</reference>
<dbReference type="AlphaFoldDB" id="A0A108U7Q7"/>
<dbReference type="RefSeq" id="WP_051547597.1">
    <property type="nucleotide sequence ID" value="NZ_JAJA02000001.1"/>
</dbReference>
<dbReference type="EMBL" id="JAJA02000001">
    <property type="protein sequence ID" value="KWS04107.1"/>
    <property type="molecule type" value="Genomic_DNA"/>
</dbReference>
<keyword evidence="2" id="KW-0378">Hydrolase</keyword>
<dbReference type="OrthoDB" id="5983953at2"/>
<evidence type="ECO:0000259" key="1">
    <source>
        <dbReference type="Pfam" id="PF12697"/>
    </source>
</evidence>
<dbReference type="SUPFAM" id="SSF53474">
    <property type="entry name" value="alpha/beta-Hydrolases"/>
    <property type="match status" value="1"/>
</dbReference>
<dbReference type="Proteomes" id="UP000023435">
    <property type="component" value="Unassembled WGS sequence"/>
</dbReference>
<dbReference type="Gene3D" id="3.40.50.1820">
    <property type="entry name" value="alpha/beta hydrolase"/>
    <property type="match status" value="1"/>
</dbReference>
<evidence type="ECO:0000313" key="2">
    <source>
        <dbReference type="EMBL" id="KWS04107.1"/>
    </source>
</evidence>
<protein>
    <submittedName>
        <fullName evidence="2">Hydrolase, alpha/beta hydrolase fold family</fullName>
    </submittedName>
</protein>
<dbReference type="InterPro" id="IPR029058">
    <property type="entry name" value="AB_hydrolase_fold"/>
</dbReference>
<dbReference type="Pfam" id="PF12697">
    <property type="entry name" value="Abhydrolase_6"/>
    <property type="match status" value="1"/>
</dbReference>
<comment type="caution">
    <text evidence="2">The sequence shown here is derived from an EMBL/GenBank/DDBJ whole genome shotgun (WGS) entry which is preliminary data.</text>
</comment>
<proteinExistence type="predicted"/>
<accession>A0A108U7Q7</accession>
<sequence length="237" mass="25376">MHDLPTHLRGSAPLRHALLIHGAGAGGWEWNLWREVLHARGFVTVAPDLQPAAGGLTATSLDDYRDEVRTALAGLPRPCALIGASLGGLLAMLCADRADALVLINPLPPAPWAAQLPSREWPDLVPWRRDARLASTRRAMPDADEAAALYALRRWRDESGRVLRQAYAGVEAPAPAGPVLCIASERDQDVAARTTAQFAHALGATLWRYPHSSHVGPLLGRDAAGTAVAVADWLSAR</sequence>
<organism evidence="2 3">
    <name type="scientific">Lysobacter capsici AZ78</name>
    <dbReference type="NCBI Taxonomy" id="1444315"/>
    <lineage>
        <taxon>Bacteria</taxon>
        <taxon>Pseudomonadati</taxon>
        <taxon>Pseudomonadota</taxon>
        <taxon>Gammaproteobacteria</taxon>
        <taxon>Lysobacterales</taxon>
        <taxon>Lysobacteraceae</taxon>
        <taxon>Lysobacter</taxon>
    </lineage>
</organism>
<keyword evidence="3" id="KW-1185">Reference proteome</keyword>
<evidence type="ECO:0000313" key="3">
    <source>
        <dbReference type="Proteomes" id="UP000023435"/>
    </source>
</evidence>
<dbReference type="InterPro" id="IPR000073">
    <property type="entry name" value="AB_hydrolase_1"/>
</dbReference>
<dbReference type="GO" id="GO:0016787">
    <property type="term" value="F:hydrolase activity"/>
    <property type="evidence" value="ECO:0007669"/>
    <property type="project" value="UniProtKB-KW"/>
</dbReference>
<feature type="domain" description="AB hydrolase-1" evidence="1">
    <location>
        <begin position="18"/>
        <end position="219"/>
    </location>
</feature>
<name>A0A108U7Q7_9GAMM</name>
<gene>
    <name evidence="2" type="ORF">AZ78_1656</name>
</gene>